<evidence type="ECO:0000313" key="1">
    <source>
        <dbReference type="EMBL" id="RXH26206.1"/>
    </source>
</evidence>
<sequence length="60" mass="7057">MRDRQCAKLIRLHGNFLSKHDVAWDEITLKGAVAGEVNVKRWNGLPWKQWHEFCHMTLAN</sequence>
<proteinExistence type="predicted"/>
<dbReference type="Proteomes" id="UP000289546">
    <property type="component" value="Unassembled WGS sequence"/>
</dbReference>
<gene>
    <name evidence="1" type="ORF">XH99_22095</name>
</gene>
<accession>A0A4Q0S134</accession>
<organism evidence="1 2">
    <name type="scientific">Bradyrhizobium nanningense</name>
    <dbReference type="NCBI Taxonomy" id="1325118"/>
    <lineage>
        <taxon>Bacteria</taxon>
        <taxon>Pseudomonadati</taxon>
        <taxon>Pseudomonadota</taxon>
        <taxon>Alphaproteobacteria</taxon>
        <taxon>Hyphomicrobiales</taxon>
        <taxon>Nitrobacteraceae</taxon>
        <taxon>Bradyrhizobium</taxon>
    </lineage>
</organism>
<protein>
    <submittedName>
        <fullName evidence="1">Uncharacterized protein</fullName>
    </submittedName>
</protein>
<name>A0A4Q0S134_9BRAD</name>
<reference evidence="1 2" key="1">
    <citation type="submission" date="2015-04" db="EMBL/GenBank/DDBJ databases">
        <title>Comparative genomics of rhizobia nodulating Arachis hypogaea in China.</title>
        <authorList>
            <person name="Li Y."/>
        </authorList>
    </citation>
    <scope>NUCLEOTIDE SEQUENCE [LARGE SCALE GENOMIC DNA]</scope>
    <source>
        <strain evidence="1 2">CCBAU 51757</strain>
    </source>
</reference>
<dbReference type="EMBL" id="LBJQ01000083">
    <property type="protein sequence ID" value="RXH26206.1"/>
    <property type="molecule type" value="Genomic_DNA"/>
</dbReference>
<keyword evidence="2" id="KW-1185">Reference proteome</keyword>
<evidence type="ECO:0000313" key="2">
    <source>
        <dbReference type="Proteomes" id="UP000289546"/>
    </source>
</evidence>
<dbReference type="AlphaFoldDB" id="A0A4Q0S134"/>
<comment type="caution">
    <text evidence="1">The sequence shown here is derived from an EMBL/GenBank/DDBJ whole genome shotgun (WGS) entry which is preliminary data.</text>
</comment>